<protein>
    <submittedName>
        <fullName evidence="2">Uncharacterized protein</fullName>
    </submittedName>
</protein>
<dbReference type="CTD" id="20250676"/>
<dbReference type="EMBL" id="KB200385">
    <property type="protein sequence ID" value="ESP01776.1"/>
    <property type="molecule type" value="Genomic_DNA"/>
</dbReference>
<accession>V4B280</accession>
<dbReference type="RefSeq" id="XP_009047550.1">
    <property type="nucleotide sequence ID" value="XM_009049302.1"/>
</dbReference>
<evidence type="ECO:0000256" key="1">
    <source>
        <dbReference type="SAM" id="MobiDB-lite"/>
    </source>
</evidence>
<dbReference type="KEGG" id="lgi:LOTGIDRAFT_238162"/>
<feature type="compositionally biased region" description="Basic and acidic residues" evidence="1">
    <location>
        <begin position="140"/>
        <end position="150"/>
    </location>
</feature>
<sequence length="162" mass="18040">MSRKNSVGTCDGLFEEIKTPQVDFIAEIPNLETEEVPSRGRRRSSVMSSTSSLNAESKSGWKSLVDATDEFGKDSKKLYKFIKRRLSSKKKKRETEVKAISIVPDEEENMKWANRPSTRSPPCSAHSRTSTGTGTSSVGSKDDDGIETVHDMDDEYNVFHGC</sequence>
<gene>
    <name evidence="2" type="ORF">LOTGIDRAFT_238162</name>
</gene>
<feature type="compositionally biased region" description="Low complexity" evidence="1">
    <location>
        <begin position="129"/>
        <end position="139"/>
    </location>
</feature>
<reference evidence="2 3" key="1">
    <citation type="journal article" date="2013" name="Nature">
        <title>Insights into bilaterian evolution from three spiralian genomes.</title>
        <authorList>
            <person name="Simakov O."/>
            <person name="Marletaz F."/>
            <person name="Cho S.J."/>
            <person name="Edsinger-Gonzales E."/>
            <person name="Havlak P."/>
            <person name="Hellsten U."/>
            <person name="Kuo D.H."/>
            <person name="Larsson T."/>
            <person name="Lv J."/>
            <person name="Arendt D."/>
            <person name="Savage R."/>
            <person name="Osoegawa K."/>
            <person name="de Jong P."/>
            <person name="Grimwood J."/>
            <person name="Chapman J.A."/>
            <person name="Shapiro H."/>
            <person name="Aerts A."/>
            <person name="Otillar R.P."/>
            <person name="Terry A.Y."/>
            <person name="Boore J.L."/>
            <person name="Grigoriev I.V."/>
            <person name="Lindberg D.R."/>
            <person name="Seaver E.C."/>
            <person name="Weisblat D.A."/>
            <person name="Putnam N.H."/>
            <person name="Rokhsar D.S."/>
        </authorList>
    </citation>
    <scope>NUCLEOTIDE SEQUENCE [LARGE SCALE GENOMIC DNA]</scope>
</reference>
<feature type="region of interest" description="Disordered" evidence="1">
    <location>
        <begin position="34"/>
        <end position="59"/>
    </location>
</feature>
<dbReference type="HOGENOM" id="CLU_1637320_0_0_1"/>
<dbReference type="Proteomes" id="UP000030746">
    <property type="component" value="Unassembled WGS sequence"/>
</dbReference>
<evidence type="ECO:0000313" key="2">
    <source>
        <dbReference type="EMBL" id="ESP01776.1"/>
    </source>
</evidence>
<feature type="region of interest" description="Disordered" evidence="1">
    <location>
        <begin position="89"/>
        <end position="150"/>
    </location>
</feature>
<proteinExistence type="predicted"/>
<dbReference type="OMA" id="HDMANDD"/>
<dbReference type="OrthoDB" id="6122411at2759"/>
<organism evidence="2 3">
    <name type="scientific">Lottia gigantea</name>
    <name type="common">Giant owl limpet</name>
    <dbReference type="NCBI Taxonomy" id="225164"/>
    <lineage>
        <taxon>Eukaryota</taxon>
        <taxon>Metazoa</taxon>
        <taxon>Spiralia</taxon>
        <taxon>Lophotrochozoa</taxon>
        <taxon>Mollusca</taxon>
        <taxon>Gastropoda</taxon>
        <taxon>Patellogastropoda</taxon>
        <taxon>Lottioidea</taxon>
        <taxon>Lottiidae</taxon>
        <taxon>Lottia</taxon>
    </lineage>
</organism>
<dbReference type="AlphaFoldDB" id="V4B280"/>
<dbReference type="GeneID" id="20250676"/>
<name>V4B280_LOTGI</name>
<evidence type="ECO:0000313" key="3">
    <source>
        <dbReference type="Proteomes" id="UP000030746"/>
    </source>
</evidence>
<keyword evidence="3" id="KW-1185">Reference proteome</keyword>